<evidence type="ECO:0000256" key="8">
    <source>
        <dbReference type="ARBA" id="ARBA00023136"/>
    </source>
</evidence>
<evidence type="ECO:0000256" key="4">
    <source>
        <dbReference type="ARBA" id="ARBA00022692"/>
    </source>
</evidence>
<evidence type="ECO:0000256" key="10">
    <source>
        <dbReference type="RuleBase" id="RU000594"/>
    </source>
</evidence>
<dbReference type="EC" id="3.4.23.36" evidence="9"/>
<comment type="caution">
    <text evidence="12">The sequence shown here is derived from an EMBL/GenBank/DDBJ whole genome shotgun (WGS) entry which is preliminary data.</text>
</comment>
<dbReference type="HAMAP" id="MF_00161">
    <property type="entry name" value="LspA"/>
    <property type="match status" value="1"/>
</dbReference>
<feature type="active site" evidence="9">
    <location>
        <position position="111"/>
    </location>
</feature>
<keyword evidence="4 9" id="KW-0812">Transmembrane</keyword>
<evidence type="ECO:0000256" key="7">
    <source>
        <dbReference type="ARBA" id="ARBA00022989"/>
    </source>
</evidence>
<keyword evidence="3 9" id="KW-0645">Protease</keyword>
<evidence type="ECO:0000313" key="12">
    <source>
        <dbReference type="EMBL" id="MEQ3353180.1"/>
    </source>
</evidence>
<keyword evidence="7 9" id="KW-1133">Transmembrane helix</keyword>
<keyword evidence="13" id="KW-1185">Reference proteome</keyword>
<comment type="catalytic activity">
    <reaction evidence="9 10">
        <text>Release of signal peptides from bacterial membrane prolipoproteins. Hydrolyzes -Xaa-Yaa-Zaa-|-(S,diacylglyceryl)Cys-, in which Xaa is hydrophobic (preferably Leu), and Yaa (Ala or Ser) and Zaa (Gly or Ala) have small, neutral side chains.</text>
        <dbReference type="EC" id="3.4.23.36"/>
    </reaction>
</comment>
<reference evidence="12 13" key="1">
    <citation type="submission" date="2024-04" db="EMBL/GenBank/DDBJ databases">
        <title>Human intestinal bacterial collection.</title>
        <authorList>
            <person name="Pauvert C."/>
            <person name="Hitch T.C.A."/>
            <person name="Clavel T."/>
        </authorList>
    </citation>
    <scope>NUCLEOTIDE SEQUENCE [LARGE SCALE GENOMIC DNA]</scope>
    <source>
        <strain evidence="12 13">CLA-SR-H026</strain>
    </source>
</reference>
<evidence type="ECO:0000256" key="2">
    <source>
        <dbReference type="ARBA" id="ARBA00022475"/>
    </source>
</evidence>
<keyword evidence="5 9" id="KW-0064">Aspartyl protease</keyword>
<comment type="subcellular location">
    <subcellularLocation>
        <location evidence="9">Cell membrane</location>
        <topology evidence="9">Multi-pass membrane protein</topology>
    </subcellularLocation>
</comment>
<keyword evidence="8 9" id="KW-0472">Membrane</keyword>
<evidence type="ECO:0000256" key="9">
    <source>
        <dbReference type="HAMAP-Rule" id="MF_00161"/>
    </source>
</evidence>
<feature type="transmembrane region" description="Helical" evidence="9">
    <location>
        <begin position="58"/>
        <end position="75"/>
    </location>
</feature>
<comment type="pathway">
    <text evidence="9">Protein modification; lipoprotein biosynthesis (signal peptide cleavage).</text>
</comment>
<dbReference type="PRINTS" id="PR00781">
    <property type="entry name" value="LIPOSIGPTASE"/>
</dbReference>
<keyword evidence="6 9" id="KW-0378">Hydrolase</keyword>
<sequence>MVTFIILLLIALDQLSKLAVLRHLAGGGEVEIIPGFFRLLYVENRGAAFGILQEGRPLFIVITVAVIGVLLYGIYRKRDEVKGALRVALVLILAGAVGNFIDRLRLHFVVDFLSFRFFGRDFAVFNLADSFIVVGTILLMIHVLFGDEKNSHAS</sequence>
<feature type="transmembrane region" description="Helical" evidence="9">
    <location>
        <begin position="122"/>
        <end position="145"/>
    </location>
</feature>
<accession>A0ABV1J4Q7</accession>
<evidence type="ECO:0000256" key="5">
    <source>
        <dbReference type="ARBA" id="ARBA00022750"/>
    </source>
</evidence>
<dbReference type="Proteomes" id="UP001481872">
    <property type="component" value="Unassembled WGS sequence"/>
</dbReference>
<dbReference type="GO" id="GO:0004190">
    <property type="term" value="F:aspartic-type endopeptidase activity"/>
    <property type="evidence" value="ECO:0007669"/>
    <property type="project" value="UniProtKB-EC"/>
</dbReference>
<feature type="transmembrane region" description="Helical" evidence="9">
    <location>
        <begin position="84"/>
        <end position="102"/>
    </location>
</feature>
<gene>
    <name evidence="9 12" type="primary">lspA</name>
    <name evidence="12" type="ORF">AAA081_02535</name>
</gene>
<comment type="caution">
    <text evidence="9">Lacks conserved residue(s) required for the propagation of feature annotation.</text>
</comment>
<keyword evidence="2 9" id="KW-1003">Cell membrane</keyword>
<organism evidence="12 13">
    <name type="scientific">Aedoeadaptatus acetigenes</name>
    <dbReference type="NCBI Taxonomy" id="2981723"/>
    <lineage>
        <taxon>Bacteria</taxon>
        <taxon>Bacillati</taxon>
        <taxon>Bacillota</taxon>
        <taxon>Tissierellia</taxon>
        <taxon>Tissierellales</taxon>
        <taxon>Peptoniphilaceae</taxon>
        <taxon>Aedoeadaptatus</taxon>
    </lineage>
</organism>
<evidence type="ECO:0000313" key="13">
    <source>
        <dbReference type="Proteomes" id="UP001481872"/>
    </source>
</evidence>
<evidence type="ECO:0000256" key="11">
    <source>
        <dbReference type="RuleBase" id="RU004181"/>
    </source>
</evidence>
<comment type="similarity">
    <text evidence="1 9 11">Belongs to the peptidase A8 family.</text>
</comment>
<feature type="active site" evidence="9">
    <location>
        <position position="129"/>
    </location>
</feature>
<evidence type="ECO:0000256" key="1">
    <source>
        <dbReference type="ARBA" id="ARBA00006139"/>
    </source>
</evidence>
<protein>
    <recommendedName>
        <fullName evidence="9">Lipoprotein signal peptidase</fullName>
        <ecNumber evidence="9">3.4.23.36</ecNumber>
    </recommendedName>
    <alternativeName>
        <fullName evidence="9">Prolipoprotein signal peptidase</fullName>
    </alternativeName>
    <alternativeName>
        <fullName evidence="9">Signal peptidase II</fullName>
        <shortName evidence="9">SPase II</shortName>
    </alternativeName>
</protein>
<dbReference type="NCBIfam" id="TIGR00077">
    <property type="entry name" value="lspA"/>
    <property type="match status" value="1"/>
</dbReference>
<proteinExistence type="inferred from homology"/>
<evidence type="ECO:0000256" key="3">
    <source>
        <dbReference type="ARBA" id="ARBA00022670"/>
    </source>
</evidence>
<comment type="function">
    <text evidence="9 10">This protein specifically catalyzes the removal of signal peptides from prolipoproteins.</text>
</comment>
<dbReference type="PROSITE" id="PS00855">
    <property type="entry name" value="SPASE_II"/>
    <property type="match status" value="1"/>
</dbReference>
<evidence type="ECO:0000256" key="6">
    <source>
        <dbReference type="ARBA" id="ARBA00022801"/>
    </source>
</evidence>
<dbReference type="PANTHER" id="PTHR33695:SF1">
    <property type="entry name" value="LIPOPROTEIN SIGNAL PEPTIDASE"/>
    <property type="match status" value="1"/>
</dbReference>
<dbReference type="EMBL" id="JBBNPS010000004">
    <property type="protein sequence ID" value="MEQ3353180.1"/>
    <property type="molecule type" value="Genomic_DNA"/>
</dbReference>
<dbReference type="PANTHER" id="PTHR33695">
    <property type="entry name" value="LIPOPROTEIN SIGNAL PEPTIDASE"/>
    <property type="match status" value="1"/>
</dbReference>
<dbReference type="RefSeq" id="WP_148472741.1">
    <property type="nucleotide sequence ID" value="NZ_JAOQJD010000005.1"/>
</dbReference>
<dbReference type="InterPro" id="IPR001872">
    <property type="entry name" value="Peptidase_A8"/>
</dbReference>
<name>A0ABV1J4Q7_9FIRM</name>
<dbReference type="Pfam" id="PF01252">
    <property type="entry name" value="Peptidase_A8"/>
    <property type="match status" value="1"/>
</dbReference>